<keyword evidence="2" id="KW-1185">Reference proteome</keyword>
<evidence type="ECO:0000313" key="2">
    <source>
        <dbReference type="Proteomes" id="UP000320095"/>
    </source>
</evidence>
<dbReference type="RefSeq" id="WP_140689881.1">
    <property type="nucleotide sequence ID" value="NZ_RCZG01000003.1"/>
</dbReference>
<reference evidence="1 2" key="1">
    <citation type="journal article" date="2019" name="Environ. Microbiol.">
        <title>Species interactions and distinct microbial communities in high Arctic permafrost affected cryosols are associated with the CH4 and CO2 gas fluxes.</title>
        <authorList>
            <person name="Altshuler I."/>
            <person name="Hamel J."/>
            <person name="Turney S."/>
            <person name="Magnuson E."/>
            <person name="Levesque R."/>
            <person name="Greer C."/>
            <person name="Whyte L.G."/>
        </authorList>
    </citation>
    <scope>NUCLEOTIDE SEQUENCE [LARGE SCALE GENOMIC DNA]</scope>
    <source>
        <strain evidence="1 2">S5.20</strain>
    </source>
</reference>
<organism evidence="1 2">
    <name type="scientific">Mycolicibacterium hodleri</name>
    <dbReference type="NCBI Taxonomy" id="49897"/>
    <lineage>
        <taxon>Bacteria</taxon>
        <taxon>Bacillati</taxon>
        <taxon>Actinomycetota</taxon>
        <taxon>Actinomycetes</taxon>
        <taxon>Mycobacteriales</taxon>
        <taxon>Mycobacteriaceae</taxon>
        <taxon>Mycolicibacterium</taxon>
    </lineage>
</organism>
<dbReference type="Proteomes" id="UP000320095">
    <property type="component" value="Unassembled WGS sequence"/>
</dbReference>
<gene>
    <name evidence="1" type="ORF">EAH80_09710</name>
</gene>
<sequence length="239" mass="26299">MSDLLALAIDAHGGLQRWDRLTSVTGRFAIGGAIWGFKGVPGVLADITVTLDLRTERVTLAPVGGANTHTVFADGRLELRSTSGEVVEAVDDPKDAMARLSYDTPWTAVDAAYFASEAWWTYLTAPFLFTYTGFHTEEVKPFVEAGVSYRTLKVAFPNDVDSHTAEQFFHFHDTGLLFRHTYTVDILDGATGANYPSEWKTIDGIAVPMARRIYGYDADGQKIAEPVLVSLDIGELRFQ</sequence>
<dbReference type="EMBL" id="RCZG01000003">
    <property type="protein sequence ID" value="TPG35055.1"/>
    <property type="molecule type" value="Genomic_DNA"/>
</dbReference>
<protein>
    <submittedName>
        <fullName evidence="1">Uncharacterized protein</fullName>
    </submittedName>
</protein>
<evidence type="ECO:0000313" key="1">
    <source>
        <dbReference type="EMBL" id="TPG35055.1"/>
    </source>
</evidence>
<accession>A0A502EBE3</accession>
<dbReference type="AlphaFoldDB" id="A0A502EBE3"/>
<proteinExistence type="predicted"/>
<comment type="caution">
    <text evidence="1">The sequence shown here is derived from an EMBL/GenBank/DDBJ whole genome shotgun (WGS) entry which is preliminary data.</text>
</comment>
<name>A0A502EBE3_9MYCO</name>
<dbReference type="OrthoDB" id="8746011at2"/>